<evidence type="ECO:0000313" key="2">
    <source>
        <dbReference type="Proteomes" id="UP000262802"/>
    </source>
</evidence>
<dbReference type="KEGG" id="hyh:D3Y59_00945"/>
<sequence>MWGTQALAQAPAAPADTTLLSAATEHMHRRYREALGSSAALYSGVQYVNYASGTAQGHQFFKSKNDMRGSVHYDGYEFTDLAIQYDAKLDALLVNSFNSPAKFRLVDERVKHFVIDGHRFVRIVADSAAAEVVSTGYYELLFEGGPLQVLAKHGKDLQTRMGQRMSYQEFTDVDRYFLRKGGAYHPVGSKGSALAVLNDRKKELKKYAAEQKLKFGKETRAAALVQLAQHYHRLTQATAR</sequence>
<reference evidence="1 2" key="1">
    <citation type="submission" date="2018-09" db="EMBL/GenBank/DDBJ databases">
        <title>Hymenobacter medium sp. nov., isolated from R2A medium.</title>
        <authorList>
            <person name="Yingchao G."/>
        </authorList>
    </citation>
    <scope>NUCLEOTIDE SEQUENCE [LARGE SCALE GENOMIC DNA]</scope>
    <source>
        <strain evidence="2">sh-6</strain>
    </source>
</reference>
<dbReference type="OrthoDB" id="655382at2"/>
<name>A0A3B7QV68_9BACT</name>
<proteinExistence type="predicted"/>
<accession>A0A3B7QV68</accession>
<gene>
    <name evidence="1" type="ORF">D3Y59_00945</name>
</gene>
<evidence type="ECO:0000313" key="1">
    <source>
        <dbReference type="EMBL" id="AYA35744.1"/>
    </source>
</evidence>
<organism evidence="1 2">
    <name type="scientific">Hymenobacter oligotrophus</name>
    <dbReference type="NCBI Taxonomy" id="2319843"/>
    <lineage>
        <taxon>Bacteria</taxon>
        <taxon>Pseudomonadati</taxon>
        <taxon>Bacteroidota</taxon>
        <taxon>Cytophagia</taxon>
        <taxon>Cytophagales</taxon>
        <taxon>Hymenobacteraceae</taxon>
        <taxon>Hymenobacter</taxon>
    </lineage>
</organism>
<dbReference type="AlphaFoldDB" id="A0A3B7QV68"/>
<keyword evidence="2" id="KW-1185">Reference proteome</keyword>
<dbReference type="EMBL" id="CP032317">
    <property type="protein sequence ID" value="AYA35744.1"/>
    <property type="molecule type" value="Genomic_DNA"/>
</dbReference>
<protein>
    <submittedName>
        <fullName evidence="1">Uncharacterized protein</fullName>
    </submittedName>
</protein>
<dbReference type="Proteomes" id="UP000262802">
    <property type="component" value="Chromosome"/>
</dbReference>